<feature type="region of interest" description="Disordered" evidence="1">
    <location>
        <begin position="264"/>
        <end position="297"/>
    </location>
</feature>
<sequence length="313" mass="33434">MEELAVGVGHAEQLADHHRGYWARAGLEQVHRGAVLRHRVPVFGGDFLDPVGELTHPADGELPGEQLAVAGVLGRVDAGEVADRGPRDVAVQAGERVVHELVPRGEPRVAEDGAGLGVTGDQPAAVPVRVGHAHKGPVCPDLAQLGGRVERAAGGTDGGQPGEFFLFHDRSVRAAGFTAASARFRRGSDTARAGRGTRLTASLASSGRGRIRTPGVLDTLGWHTLAWNAGPHTHPAQRTARMIARIAVDTALLRNVPLAITPEEPRTRRDCRRAAPRPPRDPLKTENGCRAHAWQPFPGRSMSTRDCGARYWD</sequence>
<dbReference type="EMBL" id="CP009110">
    <property type="protein sequence ID" value="AIJ21999.1"/>
    <property type="molecule type" value="Genomic_DNA"/>
</dbReference>
<name>A0A076MMT1_AMYME</name>
<evidence type="ECO:0000313" key="2">
    <source>
        <dbReference type="EMBL" id="AIJ21999.1"/>
    </source>
</evidence>
<dbReference type="Proteomes" id="UP000062973">
    <property type="component" value="Chromosome"/>
</dbReference>
<accession>A0A076MMT1</accession>
<evidence type="ECO:0000313" key="3">
    <source>
        <dbReference type="Proteomes" id="UP000062973"/>
    </source>
</evidence>
<gene>
    <name evidence="2" type="ORF">AMETH_1907</name>
</gene>
<evidence type="ECO:0000256" key="1">
    <source>
        <dbReference type="SAM" id="MobiDB-lite"/>
    </source>
</evidence>
<protein>
    <submittedName>
        <fullName evidence="2">Uncharacterized protein</fullName>
    </submittedName>
</protein>
<dbReference type="AlphaFoldDB" id="A0A076MMT1"/>
<dbReference type="HOGENOM" id="CLU_887518_0_0_11"/>
<dbReference type="KEGG" id="amq:AMETH_1907"/>
<feature type="compositionally biased region" description="Basic and acidic residues" evidence="1">
    <location>
        <begin position="278"/>
        <end position="289"/>
    </location>
</feature>
<proteinExistence type="predicted"/>
<keyword evidence="3" id="KW-1185">Reference proteome</keyword>
<organism evidence="2 3">
    <name type="scientific">Amycolatopsis methanolica 239</name>
    <dbReference type="NCBI Taxonomy" id="1068978"/>
    <lineage>
        <taxon>Bacteria</taxon>
        <taxon>Bacillati</taxon>
        <taxon>Actinomycetota</taxon>
        <taxon>Actinomycetes</taxon>
        <taxon>Pseudonocardiales</taxon>
        <taxon>Pseudonocardiaceae</taxon>
        <taxon>Amycolatopsis</taxon>
        <taxon>Amycolatopsis methanolica group</taxon>
    </lineage>
</organism>
<reference evidence="2 3" key="1">
    <citation type="submission" date="2014-07" db="EMBL/GenBank/DDBJ databases">
        <title>Whole Genome Sequence of the Amycolatopsis methanolica 239.</title>
        <authorList>
            <person name="Tang B."/>
        </authorList>
    </citation>
    <scope>NUCLEOTIDE SEQUENCE [LARGE SCALE GENOMIC DNA]</scope>
    <source>
        <strain evidence="2 3">239</strain>
    </source>
</reference>